<dbReference type="GO" id="GO:0016705">
    <property type="term" value="F:oxidoreductase activity, acting on paired donors, with incorporation or reduction of molecular oxygen"/>
    <property type="evidence" value="ECO:0007669"/>
    <property type="project" value="InterPro"/>
</dbReference>
<keyword evidence="3" id="KW-0479">Metal-binding</keyword>
<keyword evidence="8" id="KW-1185">Reference proteome</keyword>
<evidence type="ECO:0000256" key="6">
    <source>
        <dbReference type="ARBA" id="ARBA00023033"/>
    </source>
</evidence>
<dbReference type="PANTHER" id="PTHR24302:SF15">
    <property type="entry name" value="FATTY-ACID PEROXYGENASE"/>
    <property type="match status" value="1"/>
</dbReference>
<evidence type="ECO:0000256" key="4">
    <source>
        <dbReference type="ARBA" id="ARBA00023002"/>
    </source>
</evidence>
<dbReference type="Pfam" id="PF00067">
    <property type="entry name" value="p450"/>
    <property type="match status" value="1"/>
</dbReference>
<dbReference type="EMBL" id="BTRK01000001">
    <property type="protein sequence ID" value="GMR30908.1"/>
    <property type="molecule type" value="Genomic_DNA"/>
</dbReference>
<dbReference type="Gene3D" id="1.10.630.10">
    <property type="entry name" value="Cytochrome P450"/>
    <property type="match status" value="1"/>
</dbReference>
<evidence type="ECO:0000256" key="5">
    <source>
        <dbReference type="ARBA" id="ARBA00023004"/>
    </source>
</evidence>
<evidence type="ECO:0000256" key="2">
    <source>
        <dbReference type="ARBA" id="ARBA00022617"/>
    </source>
</evidence>
<keyword evidence="5" id="KW-0408">Iron</keyword>
<dbReference type="SUPFAM" id="SSF48264">
    <property type="entry name" value="Cytochrome P450"/>
    <property type="match status" value="1"/>
</dbReference>
<comment type="caution">
    <text evidence="7">The sequence shown here is derived from an EMBL/GenBank/DDBJ whole genome shotgun (WGS) entry which is preliminary data.</text>
</comment>
<keyword evidence="6" id="KW-0503">Monooxygenase</keyword>
<dbReference type="InterPro" id="IPR036396">
    <property type="entry name" value="Cyt_P450_sf"/>
</dbReference>
<accession>A0AAN4YYS4</accession>
<gene>
    <name evidence="7" type="ORF">PMAYCL1PPCAC_01103</name>
</gene>
<keyword evidence="4" id="KW-0560">Oxidoreductase</keyword>
<dbReference type="InterPro" id="IPR050705">
    <property type="entry name" value="Cytochrome_P450_3A"/>
</dbReference>
<name>A0AAN4YYS4_9BILA</name>
<evidence type="ECO:0000256" key="3">
    <source>
        <dbReference type="ARBA" id="ARBA00022723"/>
    </source>
</evidence>
<dbReference type="PANTHER" id="PTHR24302">
    <property type="entry name" value="CYTOCHROME P450 FAMILY 3"/>
    <property type="match status" value="1"/>
</dbReference>
<dbReference type="GO" id="GO:0005506">
    <property type="term" value="F:iron ion binding"/>
    <property type="evidence" value="ECO:0007669"/>
    <property type="project" value="InterPro"/>
</dbReference>
<organism evidence="7 8">
    <name type="scientific">Pristionchus mayeri</name>
    <dbReference type="NCBI Taxonomy" id="1317129"/>
    <lineage>
        <taxon>Eukaryota</taxon>
        <taxon>Metazoa</taxon>
        <taxon>Ecdysozoa</taxon>
        <taxon>Nematoda</taxon>
        <taxon>Chromadorea</taxon>
        <taxon>Rhabditida</taxon>
        <taxon>Rhabditina</taxon>
        <taxon>Diplogasteromorpha</taxon>
        <taxon>Diplogasteroidea</taxon>
        <taxon>Neodiplogasteridae</taxon>
        <taxon>Pristionchus</taxon>
    </lineage>
</organism>
<dbReference type="AlphaFoldDB" id="A0AAN4YYS4"/>
<evidence type="ECO:0000313" key="7">
    <source>
        <dbReference type="EMBL" id="GMR30908.1"/>
    </source>
</evidence>
<feature type="non-terminal residue" evidence="7">
    <location>
        <position position="165"/>
    </location>
</feature>
<dbReference type="InterPro" id="IPR001128">
    <property type="entry name" value="Cyt_P450"/>
</dbReference>
<dbReference type="GO" id="GO:0020037">
    <property type="term" value="F:heme binding"/>
    <property type="evidence" value="ECO:0007669"/>
    <property type="project" value="InterPro"/>
</dbReference>
<dbReference type="GO" id="GO:0008395">
    <property type="term" value="F:steroid hydroxylase activity"/>
    <property type="evidence" value="ECO:0007669"/>
    <property type="project" value="TreeGrafter"/>
</dbReference>
<evidence type="ECO:0000313" key="8">
    <source>
        <dbReference type="Proteomes" id="UP001328107"/>
    </source>
</evidence>
<protein>
    <recommendedName>
        <fullName evidence="9">Cytochrome P450</fullName>
    </recommendedName>
</protein>
<evidence type="ECO:0000256" key="1">
    <source>
        <dbReference type="ARBA" id="ARBA00010617"/>
    </source>
</evidence>
<proteinExistence type="inferred from homology"/>
<feature type="non-terminal residue" evidence="7">
    <location>
        <position position="1"/>
    </location>
</feature>
<sequence length="165" mass="19388">TVVSFIRLSLQVFETELFRHWDDKKNYWRRRGIAGPEASIALGNLNSLRDNSRPRSLVIKEWTRQYGKVDGFHEGYRKILVISDIEMMNEMLVKKFDLFTSRIRFPMQGEHDTPKTNLVESRGLHWKRLRALASYAFTNKALKQILETVESSSLQMVDELKKREG</sequence>
<comment type="similarity">
    <text evidence="1">Belongs to the cytochrome P450 family.</text>
</comment>
<keyword evidence="2" id="KW-0349">Heme</keyword>
<dbReference type="Proteomes" id="UP001328107">
    <property type="component" value="Unassembled WGS sequence"/>
</dbReference>
<evidence type="ECO:0008006" key="9">
    <source>
        <dbReference type="Google" id="ProtNLM"/>
    </source>
</evidence>
<reference evidence="8" key="1">
    <citation type="submission" date="2022-10" db="EMBL/GenBank/DDBJ databases">
        <title>Genome assembly of Pristionchus species.</title>
        <authorList>
            <person name="Yoshida K."/>
            <person name="Sommer R.J."/>
        </authorList>
    </citation>
    <scope>NUCLEOTIDE SEQUENCE [LARGE SCALE GENOMIC DNA]</scope>
    <source>
        <strain evidence="8">RS5460</strain>
    </source>
</reference>